<protein>
    <submittedName>
        <fullName evidence="1">Uncharacterized protein</fullName>
    </submittedName>
</protein>
<dbReference type="Proteomes" id="UP000585474">
    <property type="component" value="Unassembled WGS sequence"/>
</dbReference>
<dbReference type="AlphaFoldDB" id="A0A7J0G3E3"/>
<keyword evidence="2" id="KW-1185">Reference proteome</keyword>
<comment type="caution">
    <text evidence="1">The sequence shown here is derived from an EMBL/GenBank/DDBJ whole genome shotgun (WGS) entry which is preliminary data.</text>
</comment>
<dbReference type="EMBL" id="BJWL01000017">
    <property type="protein sequence ID" value="GFZ05288.1"/>
    <property type="molecule type" value="Genomic_DNA"/>
</dbReference>
<accession>A0A7J0G3E3</accession>
<sequence>MGPRQVISTELARATIRILISWSELKYCLFLAFGRGSVLRIPISRLSISTSPDSPSPPESYLYMETTPCKILSSTAPTITGYSSDGNLSNYVSYISEISFHTHLFEDHAVIHGHGPLLSVYKKAAPPLNKGTQAEHTLQLSFELFYPQSLPWSDHHAGGILSGLAPALHLCSSVQVAL</sequence>
<organism evidence="1 2">
    <name type="scientific">Actinidia rufa</name>
    <dbReference type="NCBI Taxonomy" id="165716"/>
    <lineage>
        <taxon>Eukaryota</taxon>
        <taxon>Viridiplantae</taxon>
        <taxon>Streptophyta</taxon>
        <taxon>Embryophyta</taxon>
        <taxon>Tracheophyta</taxon>
        <taxon>Spermatophyta</taxon>
        <taxon>Magnoliopsida</taxon>
        <taxon>eudicotyledons</taxon>
        <taxon>Gunneridae</taxon>
        <taxon>Pentapetalae</taxon>
        <taxon>asterids</taxon>
        <taxon>Ericales</taxon>
        <taxon>Actinidiaceae</taxon>
        <taxon>Actinidia</taxon>
    </lineage>
</organism>
<gene>
    <name evidence="1" type="ORF">Acr_17g0008600</name>
</gene>
<evidence type="ECO:0000313" key="2">
    <source>
        <dbReference type="Proteomes" id="UP000585474"/>
    </source>
</evidence>
<proteinExistence type="predicted"/>
<evidence type="ECO:0000313" key="1">
    <source>
        <dbReference type="EMBL" id="GFZ05288.1"/>
    </source>
</evidence>
<name>A0A7J0G3E3_9ERIC</name>
<reference evidence="1 2" key="1">
    <citation type="submission" date="2019-07" db="EMBL/GenBank/DDBJ databases">
        <title>De Novo Assembly of kiwifruit Actinidia rufa.</title>
        <authorList>
            <person name="Sugita-Konishi S."/>
            <person name="Sato K."/>
            <person name="Mori E."/>
            <person name="Abe Y."/>
            <person name="Kisaki G."/>
            <person name="Hamano K."/>
            <person name="Suezawa K."/>
            <person name="Otani M."/>
            <person name="Fukuda T."/>
            <person name="Manabe T."/>
            <person name="Gomi K."/>
            <person name="Tabuchi M."/>
            <person name="Akimitsu K."/>
            <person name="Kataoka I."/>
        </authorList>
    </citation>
    <scope>NUCLEOTIDE SEQUENCE [LARGE SCALE GENOMIC DNA]</scope>
    <source>
        <strain evidence="2">cv. Fuchu</strain>
    </source>
</reference>